<comment type="caution">
    <text evidence="5">The sequence shown here is derived from an EMBL/GenBank/DDBJ whole genome shotgun (WGS) entry which is preliminary data.</text>
</comment>
<feature type="domain" description="Carbohydrate kinase PfkB" evidence="4">
    <location>
        <begin position="1"/>
        <end position="312"/>
    </location>
</feature>
<dbReference type="InterPro" id="IPR052700">
    <property type="entry name" value="Carb_kinase_PfkB-like"/>
</dbReference>
<dbReference type="SUPFAM" id="SSF53613">
    <property type="entry name" value="Ribokinase-like"/>
    <property type="match status" value="1"/>
</dbReference>
<dbReference type="EMBL" id="JAJJMM010000001">
    <property type="protein sequence ID" value="MCC9064855.1"/>
    <property type="molecule type" value="Genomic_DNA"/>
</dbReference>
<comment type="similarity">
    <text evidence="1">Belongs to the carbohydrate kinase PfkB family.</text>
</comment>
<keyword evidence="3 5" id="KW-0418">Kinase</keyword>
<sequence>MKKVVTFGEILARLTPPGFKKISQTNQLEIYYGGTETNVSVSLSILGCKAVHVSRVSDDFLGKAAICNLKSNGVDTSFVQKGEEPLGLYFAEPGAVVRSGVIAYNRNHSAFRALKPNSIPWVSILKDADWFHWTGITPAHSENNFLALKEGLMVAKEMGVTVSCDPAYRAGLWKYGRKAGEALKELVALSDVFIGGSEEFNELLGTDFSFSDEDFKDGSKALMAQFPRLKKVYDKTRTGKNASWHKIEARMWNGKDMFSCEPIEITHIVDRIGTGDAFAAGAIFGELHNFSEEDSVAFANAACAIKHTIEGDANLADFNEINQIAEGNTSGRLIR</sequence>
<dbReference type="CDD" id="cd01166">
    <property type="entry name" value="KdgK"/>
    <property type="match status" value="1"/>
</dbReference>
<evidence type="ECO:0000256" key="3">
    <source>
        <dbReference type="ARBA" id="ARBA00022777"/>
    </source>
</evidence>
<dbReference type="Pfam" id="PF00294">
    <property type="entry name" value="PfkB"/>
    <property type="match status" value="1"/>
</dbReference>
<dbReference type="InterPro" id="IPR029056">
    <property type="entry name" value="Ribokinase-like"/>
</dbReference>
<gene>
    <name evidence="5" type="ORF">LNP81_17745</name>
</gene>
<dbReference type="PANTHER" id="PTHR43320">
    <property type="entry name" value="SUGAR KINASE"/>
    <property type="match status" value="1"/>
</dbReference>
<dbReference type="Proteomes" id="UP001430679">
    <property type="component" value="Unassembled WGS sequence"/>
</dbReference>
<proteinExistence type="inferred from homology"/>
<evidence type="ECO:0000256" key="2">
    <source>
        <dbReference type="ARBA" id="ARBA00022679"/>
    </source>
</evidence>
<accession>A0ABS8MH94</accession>
<keyword evidence="6" id="KW-1185">Reference proteome</keyword>
<protein>
    <submittedName>
        <fullName evidence="5">Sugar kinase</fullName>
    </submittedName>
</protein>
<evidence type="ECO:0000259" key="4">
    <source>
        <dbReference type="Pfam" id="PF00294"/>
    </source>
</evidence>
<dbReference type="InterPro" id="IPR011611">
    <property type="entry name" value="PfkB_dom"/>
</dbReference>
<dbReference type="Gene3D" id="3.40.1190.20">
    <property type="match status" value="1"/>
</dbReference>
<name>A0ABS8MH94_9FLAO</name>
<organism evidence="5 6">
    <name type="scientific">Flavobacterium piscisymbiosum</name>
    <dbReference type="NCBI Taxonomy" id="2893753"/>
    <lineage>
        <taxon>Bacteria</taxon>
        <taxon>Pseudomonadati</taxon>
        <taxon>Bacteroidota</taxon>
        <taxon>Flavobacteriia</taxon>
        <taxon>Flavobacteriales</taxon>
        <taxon>Flavobacteriaceae</taxon>
        <taxon>Flavobacterium</taxon>
    </lineage>
</organism>
<dbReference type="RefSeq" id="WP_230038174.1">
    <property type="nucleotide sequence ID" value="NZ_JAJJMM010000001.1"/>
</dbReference>
<dbReference type="PANTHER" id="PTHR43320:SF2">
    <property type="entry name" value="2-DEHYDRO-3-DEOXYGLUCONOKINASE_2-DEHYDRO-3-DEOXYGALACTONOKINASE"/>
    <property type="match status" value="1"/>
</dbReference>
<evidence type="ECO:0000313" key="5">
    <source>
        <dbReference type="EMBL" id="MCC9064855.1"/>
    </source>
</evidence>
<evidence type="ECO:0000256" key="1">
    <source>
        <dbReference type="ARBA" id="ARBA00010688"/>
    </source>
</evidence>
<keyword evidence="2" id="KW-0808">Transferase</keyword>
<evidence type="ECO:0000313" key="6">
    <source>
        <dbReference type="Proteomes" id="UP001430679"/>
    </source>
</evidence>
<reference evidence="5" key="1">
    <citation type="submission" date="2021-11" db="EMBL/GenBank/DDBJ databases">
        <title>Description of novel Flavobacterium species.</title>
        <authorList>
            <person name="Saticioglu I.B."/>
            <person name="Ay H."/>
            <person name="Altun S."/>
            <person name="Duman M."/>
        </authorList>
    </citation>
    <scope>NUCLEOTIDE SEQUENCE</scope>
    <source>
        <strain evidence="5">F-30</strain>
    </source>
</reference>
<dbReference type="GO" id="GO:0016301">
    <property type="term" value="F:kinase activity"/>
    <property type="evidence" value="ECO:0007669"/>
    <property type="project" value="UniProtKB-KW"/>
</dbReference>